<dbReference type="AlphaFoldDB" id="A0A1D3KAE2"/>
<dbReference type="Proteomes" id="UP000245431">
    <property type="component" value="Plasmid PVE_plasmid"/>
</dbReference>
<evidence type="ECO:0000313" key="1">
    <source>
        <dbReference type="EMBL" id="SBW85278.1"/>
    </source>
</evidence>
<dbReference type="EMBL" id="LT599585">
    <property type="protein sequence ID" value="SBW85278.1"/>
    <property type="molecule type" value="Genomic_DNA"/>
</dbReference>
<proteinExistence type="predicted"/>
<geneLocation type="plasmid" evidence="2">
    <name>pve_Plasmid</name>
</geneLocation>
<name>A0A1D3KAE2_PSEVE</name>
<sequence length="136" mass="14791">MNVTTAEQSPKQQLRPGFFEEALRDSALTPTLRTFAEAFCMRFDVRGICDPLYCANVAAFETGLGDGCGKFFSDRTPTEQGIATVGDRLLFAYSTCISKASTDTTAESISTMLRNVLNGSSLEEVLTGPVLDHQSY</sequence>
<keyword evidence="1" id="KW-0614">Plasmid</keyword>
<gene>
    <name evidence="1" type="ORF">PVE_P0238</name>
</gene>
<evidence type="ECO:0000313" key="2">
    <source>
        <dbReference type="Proteomes" id="UP000245431"/>
    </source>
</evidence>
<protein>
    <submittedName>
        <fullName evidence="1">Uncharacterized protein</fullName>
    </submittedName>
</protein>
<reference evidence="2" key="1">
    <citation type="submission" date="2016-07" db="EMBL/GenBank/DDBJ databases">
        <authorList>
            <person name="Florea S."/>
            <person name="Webb J.S."/>
            <person name="Jaromczyk J."/>
            <person name="Schardl C.L."/>
        </authorList>
    </citation>
    <scope>NUCLEOTIDE SEQUENCE [LARGE SCALE GENOMIC DNA]</scope>
    <source>
        <strain evidence="2">1YdBTEX2</strain>
        <plasmid evidence="2">Plasmid pve_Plasmid</plasmid>
    </source>
</reference>
<organism evidence="1 2">
    <name type="scientific">Pseudomonas veronii 1YdBTEX2</name>
    <dbReference type="NCBI Taxonomy" id="1295141"/>
    <lineage>
        <taxon>Bacteria</taxon>
        <taxon>Pseudomonadati</taxon>
        <taxon>Pseudomonadota</taxon>
        <taxon>Gammaproteobacteria</taxon>
        <taxon>Pseudomonadales</taxon>
        <taxon>Pseudomonadaceae</taxon>
        <taxon>Pseudomonas</taxon>
    </lineage>
</organism>
<accession>A0A1D3KAE2</accession>